<keyword evidence="2" id="KW-1185">Reference proteome</keyword>
<protein>
    <submittedName>
        <fullName evidence="1">Uncharacterized protein</fullName>
    </submittedName>
</protein>
<sequence>MEKMRSENVVAYEWLAEWQLTGIPCIHGISTLLSSNRDLIDYIHNKYKKENFIEAYAPRGRPKKARAFQADEIRVGGKSKLRRNYVVVRCSMCKQEGHNKSTCERRSEGNLDGLKQDKKALKLKVFKQVKDQIKLIVFKQVKEPIRLEFFKQVKEAD</sequence>
<reference evidence="1" key="1">
    <citation type="journal article" date="2022" name="Plant J.">
        <title>Strategies of tolerance reflected in two North American maple genomes.</title>
        <authorList>
            <person name="McEvoy S.L."/>
            <person name="Sezen U.U."/>
            <person name="Trouern-Trend A."/>
            <person name="McMahon S.M."/>
            <person name="Schaberg P.G."/>
            <person name="Yang J."/>
            <person name="Wegrzyn J.L."/>
            <person name="Swenson N.G."/>
        </authorList>
    </citation>
    <scope>NUCLEOTIDE SEQUENCE</scope>
    <source>
        <strain evidence="1">NS2018</strain>
    </source>
</reference>
<dbReference type="Proteomes" id="UP001168877">
    <property type="component" value="Unassembled WGS sequence"/>
</dbReference>
<proteinExistence type="predicted"/>
<dbReference type="EMBL" id="JAUESC010000385">
    <property type="protein sequence ID" value="KAK0578701.1"/>
    <property type="molecule type" value="Genomic_DNA"/>
</dbReference>
<reference evidence="1" key="2">
    <citation type="submission" date="2023-06" db="EMBL/GenBank/DDBJ databases">
        <authorList>
            <person name="Swenson N.G."/>
            <person name="Wegrzyn J.L."/>
            <person name="Mcevoy S.L."/>
        </authorList>
    </citation>
    <scope>NUCLEOTIDE SEQUENCE</scope>
    <source>
        <strain evidence="1">NS2018</strain>
        <tissue evidence="1">Leaf</tissue>
    </source>
</reference>
<dbReference type="AlphaFoldDB" id="A0AA39RQD0"/>
<gene>
    <name evidence="1" type="ORF">LWI29_014835</name>
</gene>
<name>A0AA39RQD0_ACESA</name>
<evidence type="ECO:0000313" key="1">
    <source>
        <dbReference type="EMBL" id="KAK0578701.1"/>
    </source>
</evidence>
<comment type="caution">
    <text evidence="1">The sequence shown here is derived from an EMBL/GenBank/DDBJ whole genome shotgun (WGS) entry which is preliminary data.</text>
</comment>
<organism evidence="1 2">
    <name type="scientific">Acer saccharum</name>
    <name type="common">Sugar maple</name>
    <dbReference type="NCBI Taxonomy" id="4024"/>
    <lineage>
        <taxon>Eukaryota</taxon>
        <taxon>Viridiplantae</taxon>
        <taxon>Streptophyta</taxon>
        <taxon>Embryophyta</taxon>
        <taxon>Tracheophyta</taxon>
        <taxon>Spermatophyta</taxon>
        <taxon>Magnoliopsida</taxon>
        <taxon>eudicotyledons</taxon>
        <taxon>Gunneridae</taxon>
        <taxon>Pentapetalae</taxon>
        <taxon>rosids</taxon>
        <taxon>malvids</taxon>
        <taxon>Sapindales</taxon>
        <taxon>Sapindaceae</taxon>
        <taxon>Hippocastanoideae</taxon>
        <taxon>Acereae</taxon>
        <taxon>Acer</taxon>
    </lineage>
</organism>
<evidence type="ECO:0000313" key="2">
    <source>
        <dbReference type="Proteomes" id="UP001168877"/>
    </source>
</evidence>
<accession>A0AA39RQD0</accession>